<protein>
    <submittedName>
        <fullName evidence="2">Macrolide 2'-phosphotransferase</fullName>
    </submittedName>
</protein>
<dbReference type="Gene3D" id="3.30.200.20">
    <property type="entry name" value="Phosphorylase Kinase, domain 1"/>
    <property type="match status" value="1"/>
</dbReference>
<dbReference type="RefSeq" id="WP_122897748.1">
    <property type="nucleotide sequence ID" value="NZ_RHIB01000001.1"/>
</dbReference>
<dbReference type="AlphaFoldDB" id="A0A3M7TX57"/>
<evidence type="ECO:0000313" key="3">
    <source>
        <dbReference type="Proteomes" id="UP000278746"/>
    </source>
</evidence>
<dbReference type="Pfam" id="PF01636">
    <property type="entry name" value="APH"/>
    <property type="match status" value="1"/>
</dbReference>
<keyword evidence="3" id="KW-1185">Reference proteome</keyword>
<feature type="domain" description="Aminoglycoside phosphotransferase" evidence="1">
    <location>
        <begin position="24"/>
        <end position="263"/>
    </location>
</feature>
<dbReference type="InterPro" id="IPR051678">
    <property type="entry name" value="AGP_Transferase"/>
</dbReference>
<dbReference type="SUPFAM" id="SSF56112">
    <property type="entry name" value="Protein kinase-like (PK-like)"/>
    <property type="match status" value="1"/>
</dbReference>
<dbReference type="InterPro" id="IPR011009">
    <property type="entry name" value="Kinase-like_dom_sf"/>
</dbReference>
<dbReference type="PANTHER" id="PTHR21310">
    <property type="entry name" value="AMINOGLYCOSIDE PHOSPHOTRANSFERASE-RELATED-RELATED"/>
    <property type="match status" value="1"/>
</dbReference>
<evidence type="ECO:0000313" key="2">
    <source>
        <dbReference type="EMBL" id="RNA70197.1"/>
    </source>
</evidence>
<dbReference type="EMBL" id="RHIB01000001">
    <property type="protein sequence ID" value="RNA70197.1"/>
    <property type="molecule type" value="Genomic_DNA"/>
</dbReference>
<dbReference type="OrthoDB" id="3806873at2"/>
<proteinExistence type="predicted"/>
<dbReference type="PANTHER" id="PTHR21310:SF15">
    <property type="entry name" value="AMINOGLYCOSIDE PHOSPHOTRANSFERASE DOMAIN-CONTAINING PROTEIN"/>
    <property type="match status" value="1"/>
</dbReference>
<dbReference type="InterPro" id="IPR002575">
    <property type="entry name" value="Aminoglycoside_PTrfase"/>
</dbReference>
<gene>
    <name evidence="2" type="ORF">EBO34_09800</name>
</gene>
<comment type="caution">
    <text evidence="2">The sequence shown here is derived from an EMBL/GenBank/DDBJ whole genome shotgun (WGS) entry which is preliminary data.</text>
</comment>
<dbReference type="Proteomes" id="UP000278746">
    <property type="component" value="Unassembled WGS sequence"/>
</dbReference>
<dbReference type="GO" id="GO:0016740">
    <property type="term" value="F:transferase activity"/>
    <property type="evidence" value="ECO:0007669"/>
    <property type="project" value="UniProtKB-KW"/>
</dbReference>
<organism evidence="2 3">
    <name type="scientific">Alteribacter keqinensis</name>
    <dbReference type="NCBI Taxonomy" id="2483800"/>
    <lineage>
        <taxon>Bacteria</taxon>
        <taxon>Bacillati</taxon>
        <taxon>Bacillota</taxon>
        <taxon>Bacilli</taxon>
        <taxon>Bacillales</taxon>
        <taxon>Bacillaceae</taxon>
        <taxon>Alteribacter</taxon>
    </lineage>
</organism>
<reference evidence="2 3" key="1">
    <citation type="submission" date="2018-10" db="EMBL/GenBank/DDBJ databases">
        <title>Bacillus Keqinensis sp. nov., a moderately halophilic bacterium isolated from a saline-alkaline lake.</title>
        <authorList>
            <person name="Wang H."/>
        </authorList>
    </citation>
    <scope>NUCLEOTIDE SEQUENCE [LARGE SCALE GENOMIC DNA]</scope>
    <source>
        <strain evidence="2 3">KQ-3</strain>
    </source>
</reference>
<keyword evidence="2" id="KW-0808">Transferase</keyword>
<accession>A0A3M7TX57</accession>
<dbReference type="Gene3D" id="3.90.1200.10">
    <property type="match status" value="1"/>
</dbReference>
<sequence length="302" mass="34540">MENKKKHIIQLAEKNGMIINGETLQINESGLDFQVAFAKDQNGEQWVLRLPRRKDVIPSIQKEKQILKLAAEQVRVEVPEWKVCTDELIAYKRLTGKPAGTVDHEIQNYVWEIDLENIPEVFHQTLGEALVPLHRTNGETVAGHGLTVIKADKLRETMKTRMDKVKAEFGVSRELWSRWQTWIDNEALWPKQEAFVHGDLHAGHILIDESTKVTGFIDWTEAYAGDPAVDFVSHYRTFGEEALHKLIHHYQKAGGYVWPHMAEHVIELTAAYPVELAEFAIRSGSEEYLEMTRQVLGAGEEK</sequence>
<name>A0A3M7TX57_9BACI</name>
<evidence type="ECO:0000259" key="1">
    <source>
        <dbReference type="Pfam" id="PF01636"/>
    </source>
</evidence>
<dbReference type="CDD" id="cd05152">
    <property type="entry name" value="MPH2"/>
    <property type="match status" value="1"/>
</dbReference>